<reference evidence="2 3" key="1">
    <citation type="submission" date="2016-10" db="EMBL/GenBank/DDBJ databases">
        <authorList>
            <person name="de Groot N.N."/>
        </authorList>
    </citation>
    <scope>NUCLEOTIDE SEQUENCE [LARGE SCALE GENOMIC DNA]</scope>
    <source>
        <strain evidence="2 3">AB35.6</strain>
    </source>
</reference>
<evidence type="ECO:0000313" key="2">
    <source>
        <dbReference type="EMBL" id="SEB48547.1"/>
    </source>
</evidence>
<dbReference type="OrthoDB" id="113860at2"/>
<gene>
    <name evidence="2" type="ORF">SAMN05443244_0759</name>
</gene>
<accession>A0A1H4JQZ8</accession>
<dbReference type="AlphaFoldDB" id="A0A1H4JQZ8"/>
<proteinExistence type="predicted"/>
<name>A0A1H4JQZ8_9BACT</name>
<keyword evidence="1" id="KW-0732">Signal</keyword>
<evidence type="ECO:0000313" key="3">
    <source>
        <dbReference type="Proteomes" id="UP000182409"/>
    </source>
</evidence>
<dbReference type="EMBL" id="FNSD01000001">
    <property type="protein sequence ID" value="SEB48547.1"/>
    <property type="molecule type" value="Genomic_DNA"/>
</dbReference>
<protein>
    <submittedName>
        <fullName evidence="2">Uncharacterized protein</fullName>
    </submittedName>
</protein>
<feature type="signal peptide" evidence="1">
    <location>
        <begin position="1"/>
        <end position="19"/>
    </location>
</feature>
<sequence length="260" mass="28161">MKRLLLLLLVSMPSATCVSQTMGGLCIISASQRTDKPSTAQVMLSESNCDKDSGGCMEMSNSSMEWRRWTGITQQALQADGAQLSAHATGDAGDLACEGIVHDGALSGRFRFNASPVFAGGMAAMGFDGITPRKQLSFLMLDITPAWAREMKELGVTELSTSKLSGLRALHVDGNYIHAMAAAGYPELRAGKLTEMKAVGVTPDKVREAKALGFQPTESELIQMSIFKIDRPFVDRMRARGLNDLTLAKLIKIKIFKLEE</sequence>
<dbReference type="RefSeq" id="WP_074655751.1">
    <property type="nucleotide sequence ID" value="NZ_FNSD01000001.1"/>
</dbReference>
<evidence type="ECO:0000256" key="1">
    <source>
        <dbReference type="SAM" id="SignalP"/>
    </source>
</evidence>
<feature type="chain" id="PRO_5010194403" evidence="1">
    <location>
        <begin position="20"/>
        <end position="260"/>
    </location>
</feature>
<organism evidence="2 3">
    <name type="scientific">Terriglobus roseus</name>
    <dbReference type="NCBI Taxonomy" id="392734"/>
    <lineage>
        <taxon>Bacteria</taxon>
        <taxon>Pseudomonadati</taxon>
        <taxon>Acidobacteriota</taxon>
        <taxon>Terriglobia</taxon>
        <taxon>Terriglobales</taxon>
        <taxon>Acidobacteriaceae</taxon>
        <taxon>Terriglobus</taxon>
    </lineage>
</organism>
<dbReference type="Proteomes" id="UP000182409">
    <property type="component" value="Unassembled WGS sequence"/>
</dbReference>